<dbReference type="InterPro" id="IPR044145">
    <property type="entry name" value="IF2_II"/>
</dbReference>
<feature type="binding site" evidence="7">
    <location>
        <begin position="601"/>
        <end position="604"/>
    </location>
    <ligand>
        <name>GTP</name>
        <dbReference type="ChEBI" id="CHEBI:37565"/>
    </ligand>
</feature>
<dbReference type="PANTHER" id="PTHR43381:SF5">
    <property type="entry name" value="TR-TYPE G DOMAIN-CONTAINING PROTEIN"/>
    <property type="match status" value="1"/>
</dbReference>
<dbReference type="NCBIfam" id="TIGR00231">
    <property type="entry name" value="small_GTP"/>
    <property type="match status" value="1"/>
</dbReference>
<dbReference type="PROSITE" id="PS01176">
    <property type="entry name" value="IF2"/>
    <property type="match status" value="1"/>
</dbReference>
<evidence type="ECO:0000256" key="8">
    <source>
        <dbReference type="RuleBase" id="RU000644"/>
    </source>
</evidence>
<feature type="compositionally biased region" description="Basic residues" evidence="9">
    <location>
        <begin position="302"/>
        <end position="311"/>
    </location>
</feature>
<evidence type="ECO:0000256" key="4">
    <source>
        <dbReference type="ARBA" id="ARBA00022741"/>
    </source>
</evidence>
<dbReference type="InterPro" id="IPR027417">
    <property type="entry name" value="P-loop_NTPase"/>
</dbReference>
<dbReference type="InterPro" id="IPR036925">
    <property type="entry name" value="TIF_IF2_dom3_sf"/>
</dbReference>
<comment type="similarity">
    <text evidence="1 7 8">Belongs to the TRAFAC class translation factor GTPase superfamily. Classic translation factor GTPase family. IF-2 subfamily.</text>
</comment>
<dbReference type="SUPFAM" id="SSF50447">
    <property type="entry name" value="Translation proteins"/>
    <property type="match status" value="2"/>
</dbReference>
<evidence type="ECO:0000256" key="9">
    <source>
        <dbReference type="SAM" id="MobiDB-lite"/>
    </source>
</evidence>
<evidence type="ECO:0000313" key="11">
    <source>
        <dbReference type="EMBL" id="PRY89581.1"/>
    </source>
</evidence>
<dbReference type="AlphaFoldDB" id="A0A2T0WSA5"/>
<dbReference type="HAMAP" id="MF_00100_B">
    <property type="entry name" value="IF_2_B"/>
    <property type="match status" value="1"/>
</dbReference>
<dbReference type="EMBL" id="PVTR01000002">
    <property type="protein sequence ID" value="PRY89581.1"/>
    <property type="molecule type" value="Genomic_DNA"/>
</dbReference>
<dbReference type="PANTHER" id="PTHR43381">
    <property type="entry name" value="TRANSLATION INITIATION FACTOR IF-2-RELATED"/>
    <property type="match status" value="1"/>
</dbReference>
<dbReference type="Pfam" id="PF11987">
    <property type="entry name" value="IF-2"/>
    <property type="match status" value="1"/>
</dbReference>
<dbReference type="GO" id="GO:0003743">
    <property type="term" value="F:translation initiation factor activity"/>
    <property type="evidence" value="ECO:0007669"/>
    <property type="project" value="UniProtKB-UniRule"/>
</dbReference>
<dbReference type="InterPro" id="IPR009000">
    <property type="entry name" value="Transl_B-barrel_sf"/>
</dbReference>
<dbReference type="Gene3D" id="2.40.30.10">
    <property type="entry name" value="Translation factors"/>
    <property type="match status" value="2"/>
</dbReference>
<dbReference type="Pfam" id="PF04760">
    <property type="entry name" value="IF2_N"/>
    <property type="match status" value="1"/>
</dbReference>
<evidence type="ECO:0000256" key="1">
    <source>
        <dbReference type="ARBA" id="ARBA00007733"/>
    </source>
</evidence>
<evidence type="ECO:0000256" key="2">
    <source>
        <dbReference type="ARBA" id="ARBA00020675"/>
    </source>
</evidence>
<feature type="compositionally biased region" description="Basic and acidic residues" evidence="9">
    <location>
        <begin position="359"/>
        <end position="370"/>
    </location>
</feature>
<name>A0A2T0WSA5_9BACT</name>
<dbReference type="Proteomes" id="UP000238157">
    <property type="component" value="Unassembled WGS sequence"/>
</dbReference>
<keyword evidence="5 7" id="KW-0648">Protein biosynthesis</keyword>
<dbReference type="FunFam" id="3.40.50.300:FF:000019">
    <property type="entry name" value="Translation initiation factor IF-2"/>
    <property type="match status" value="1"/>
</dbReference>
<dbReference type="OrthoDB" id="9811804at2"/>
<dbReference type="FunFam" id="2.40.30.10:FF:000007">
    <property type="entry name" value="Translation initiation factor IF-2"/>
    <property type="match status" value="1"/>
</dbReference>
<accession>A0A2T0WSA5</accession>
<dbReference type="InterPro" id="IPR053905">
    <property type="entry name" value="EF-G-like_DII"/>
</dbReference>
<protein>
    <recommendedName>
        <fullName evidence="2 7">Translation initiation factor IF-2</fullName>
    </recommendedName>
</protein>
<dbReference type="CDD" id="cd01887">
    <property type="entry name" value="IF2_eIF5B"/>
    <property type="match status" value="1"/>
</dbReference>
<keyword evidence="12" id="KW-1185">Reference proteome</keyword>
<dbReference type="CDD" id="cd03702">
    <property type="entry name" value="IF2_mtIF2_II"/>
    <property type="match status" value="1"/>
</dbReference>
<dbReference type="NCBIfam" id="TIGR00487">
    <property type="entry name" value="IF-2"/>
    <property type="match status" value="1"/>
</dbReference>
<evidence type="ECO:0000259" key="10">
    <source>
        <dbReference type="PROSITE" id="PS51722"/>
    </source>
</evidence>
<comment type="caution">
    <text evidence="7">Lacks conserved residue(s) required for the propagation of feature annotation.</text>
</comment>
<dbReference type="FunFam" id="3.40.50.10050:FF:000001">
    <property type="entry name" value="Translation initiation factor IF-2"/>
    <property type="match status" value="1"/>
</dbReference>
<dbReference type="InterPro" id="IPR015760">
    <property type="entry name" value="TIF_IF2"/>
</dbReference>
<feature type="region of interest" description="Disordered" evidence="9">
    <location>
        <begin position="58"/>
        <end position="405"/>
    </location>
</feature>
<gene>
    <name evidence="7" type="primary">infB</name>
    <name evidence="11" type="ORF">CLW00_10257</name>
</gene>
<dbReference type="InterPro" id="IPR005225">
    <property type="entry name" value="Small_GTP-bd"/>
</dbReference>
<dbReference type="FunFam" id="2.40.30.10:FF:000008">
    <property type="entry name" value="Translation initiation factor IF-2"/>
    <property type="match status" value="1"/>
</dbReference>
<keyword evidence="3 7" id="KW-0396">Initiation factor</keyword>
<comment type="function">
    <text evidence="7 8">One of the essential components for the initiation of protein synthesis. Protects formylmethionyl-tRNA from spontaneous hydrolysis and promotes its binding to the 30S ribosomal subunits. Also involved in the hydrolysis of GTP during the formation of the 70S ribosomal complex.</text>
</comment>
<evidence type="ECO:0000256" key="5">
    <source>
        <dbReference type="ARBA" id="ARBA00022917"/>
    </source>
</evidence>
<keyword evidence="4 7" id="KW-0547">Nucleotide-binding</keyword>
<dbReference type="GO" id="GO:0005737">
    <property type="term" value="C:cytoplasm"/>
    <property type="evidence" value="ECO:0007669"/>
    <property type="project" value="UniProtKB-SubCell"/>
</dbReference>
<evidence type="ECO:0000313" key="12">
    <source>
        <dbReference type="Proteomes" id="UP000238157"/>
    </source>
</evidence>
<dbReference type="SUPFAM" id="SSF52156">
    <property type="entry name" value="Initiation factor IF2/eIF5b, domain 3"/>
    <property type="match status" value="1"/>
</dbReference>
<dbReference type="Gene3D" id="3.40.50.300">
    <property type="entry name" value="P-loop containing nucleotide triphosphate hydrolases"/>
    <property type="match status" value="1"/>
</dbReference>
<feature type="compositionally biased region" description="Basic and acidic residues" evidence="9">
    <location>
        <begin position="395"/>
        <end position="405"/>
    </location>
</feature>
<dbReference type="InterPro" id="IPR006847">
    <property type="entry name" value="IF2_N"/>
</dbReference>
<dbReference type="InterPro" id="IPR000178">
    <property type="entry name" value="TF_IF2_bacterial-like"/>
</dbReference>
<dbReference type="GO" id="GO:0005525">
    <property type="term" value="F:GTP binding"/>
    <property type="evidence" value="ECO:0007669"/>
    <property type="project" value="UniProtKB-KW"/>
</dbReference>
<dbReference type="Pfam" id="PF22042">
    <property type="entry name" value="EF-G_D2"/>
    <property type="match status" value="1"/>
</dbReference>
<keyword evidence="6 7" id="KW-0342">GTP-binding</keyword>
<feature type="compositionally biased region" description="Basic and acidic residues" evidence="9">
    <location>
        <begin position="142"/>
        <end position="259"/>
    </location>
</feature>
<sequence>MSEERTMRLGQVARKLNVGISTIVDSLAKKGFEVENNPNSKINMEQFNMLAKEFKSSAMEKEEASHLSIGKRHHETFTIEAESDAKEEKKPAPAPEAKEKEVVKPEPKPQPVKEAEPEVKKVAAEAPKLQGIKVLGKIDLNPPKKEAPKKEEPKPEKKEEPKAKVETAKPEAKVEEKPQAVKPQPTDDAKTESIKEKVEEAKKETPVKKEEPKKEVPKKEELKKEEPKKEEPKKEAPKMEKPSGPIKPKETTEAIKPAENKVISAKADALKGLTVLGKIELPEDRSKKKGKPVASSDEKGKEKKKRPRKRIDKNTGGPNQQARPGGPGSRPAQGGNPNTRDRRNQGAKGKPGQGAGRVQKAEPTQKEIQDQIKQTLARLQGGGKSGGGKSKRRDKRVDKSRDEFEGTEETKILKVTEFISANDLASLMDVSVNQVISACMSLGMFVSINQRLDAEAITIIADEFDYEVEFTKSDEEESVIEEADSPEDLKPRAPIVTIMGHVDHGKTSLLDFIRTSKVTDAEAGGITQHIGAYDVTTSTGEKIAFLDTPGHEAFTAMRARGAKITDVAIIVIAADDDIMPQTKEAINHAQVAGVPMIFAINKIDKPNANPNKIKEQLANMNLLVEEWGGKYQSQDISAKTGLGIDELLEKVLLEAEVLELTANADKNAVGTVVEASLDKGRGYVTTVMVQAGTLKVGDVLLAGQHYGKVKAMTDHKGKKLSKAAPSTPVQVLGLSGAPQAGDTFKVYDSEREAREIANSREQILREQSMRTKKHITLDEIGRRLAIGSFKELNIIIKGDVDGSVEALSDSMLKLSKDEVSVNIIHKGVGQISESDVLLASASDAIILGFQVRPSTNAKKLAEQEEIEIRHYSIIYDAINQIKDAIEGMLEPEFEEIITGNVQVREVFKISKIGTVAGCYVTDGYITRKNKIRIIRDGIVIHDGDIDQLKRFKDDVSEVKAGYECGVSIKKFNDILVDDTIEGYMMQEIKKKK</sequence>
<comment type="subcellular location">
    <subcellularLocation>
        <location evidence="7">Cytoplasm</location>
    </subcellularLocation>
</comment>
<feature type="binding site" evidence="7">
    <location>
        <begin position="547"/>
        <end position="551"/>
    </location>
    <ligand>
        <name>GTP</name>
        <dbReference type="ChEBI" id="CHEBI:37565"/>
    </ligand>
</feature>
<reference evidence="11 12" key="1">
    <citation type="submission" date="2018-03" db="EMBL/GenBank/DDBJ databases">
        <title>Genomic Encyclopedia of Archaeal and Bacterial Type Strains, Phase II (KMG-II): from individual species to whole genera.</title>
        <authorList>
            <person name="Goeker M."/>
        </authorList>
    </citation>
    <scope>NUCLEOTIDE SEQUENCE [LARGE SCALE GENOMIC DNA]</scope>
    <source>
        <strain evidence="11 12">DSM 27929</strain>
    </source>
</reference>
<dbReference type="SUPFAM" id="SSF52540">
    <property type="entry name" value="P-loop containing nucleoside triphosphate hydrolases"/>
    <property type="match status" value="1"/>
</dbReference>
<proteinExistence type="inferred from homology"/>
<evidence type="ECO:0000256" key="6">
    <source>
        <dbReference type="ARBA" id="ARBA00023134"/>
    </source>
</evidence>
<dbReference type="GO" id="GO:0003924">
    <property type="term" value="F:GTPase activity"/>
    <property type="evidence" value="ECO:0007669"/>
    <property type="project" value="UniProtKB-UniRule"/>
</dbReference>
<dbReference type="InterPro" id="IPR000795">
    <property type="entry name" value="T_Tr_GTP-bd_dom"/>
</dbReference>
<feature type="compositionally biased region" description="Basic and acidic residues" evidence="9">
    <location>
        <begin position="83"/>
        <end position="123"/>
    </location>
</feature>
<feature type="domain" description="Tr-type G" evidence="10">
    <location>
        <begin position="491"/>
        <end position="661"/>
    </location>
</feature>
<evidence type="ECO:0000256" key="7">
    <source>
        <dbReference type="HAMAP-Rule" id="MF_00100"/>
    </source>
</evidence>
<dbReference type="CDD" id="cd03692">
    <property type="entry name" value="mtIF2_IVc"/>
    <property type="match status" value="1"/>
</dbReference>
<comment type="caution">
    <text evidence="11">The sequence shown here is derived from an EMBL/GenBank/DDBJ whole genome shotgun (WGS) entry which is preliminary data.</text>
</comment>
<evidence type="ECO:0000256" key="3">
    <source>
        <dbReference type="ARBA" id="ARBA00022540"/>
    </source>
</evidence>
<dbReference type="RefSeq" id="WP_106132291.1">
    <property type="nucleotide sequence ID" value="NZ_PVTR01000002.1"/>
</dbReference>
<dbReference type="Pfam" id="PF00009">
    <property type="entry name" value="GTP_EFTU"/>
    <property type="match status" value="1"/>
</dbReference>
<keyword evidence="7" id="KW-0963">Cytoplasm</keyword>
<feature type="binding site" evidence="7">
    <location>
        <begin position="500"/>
        <end position="507"/>
    </location>
    <ligand>
        <name>GTP</name>
        <dbReference type="ChEBI" id="CHEBI:37565"/>
    </ligand>
</feature>
<dbReference type="PROSITE" id="PS51722">
    <property type="entry name" value="G_TR_2"/>
    <property type="match status" value="1"/>
</dbReference>
<dbReference type="InterPro" id="IPR023115">
    <property type="entry name" value="TIF_IF2_dom3"/>
</dbReference>
<organism evidence="11 12">
    <name type="scientific">Mongoliibacter ruber</name>
    <dbReference type="NCBI Taxonomy" id="1750599"/>
    <lineage>
        <taxon>Bacteria</taxon>
        <taxon>Pseudomonadati</taxon>
        <taxon>Bacteroidota</taxon>
        <taxon>Cytophagia</taxon>
        <taxon>Cytophagales</taxon>
        <taxon>Cyclobacteriaceae</taxon>
        <taxon>Mongoliibacter</taxon>
    </lineage>
</organism>
<dbReference type="Gene3D" id="3.40.50.10050">
    <property type="entry name" value="Translation initiation factor IF- 2, domain 3"/>
    <property type="match status" value="1"/>
</dbReference>